<dbReference type="AlphaFoldDB" id="A0A4Z2EH46"/>
<gene>
    <name evidence="1" type="ORF">EYF80_061653</name>
</gene>
<evidence type="ECO:0000313" key="1">
    <source>
        <dbReference type="EMBL" id="TNN28199.1"/>
    </source>
</evidence>
<evidence type="ECO:0000313" key="2">
    <source>
        <dbReference type="Proteomes" id="UP000314294"/>
    </source>
</evidence>
<proteinExistence type="predicted"/>
<organism evidence="1 2">
    <name type="scientific">Liparis tanakae</name>
    <name type="common">Tanaka's snailfish</name>
    <dbReference type="NCBI Taxonomy" id="230148"/>
    <lineage>
        <taxon>Eukaryota</taxon>
        <taxon>Metazoa</taxon>
        <taxon>Chordata</taxon>
        <taxon>Craniata</taxon>
        <taxon>Vertebrata</taxon>
        <taxon>Euteleostomi</taxon>
        <taxon>Actinopterygii</taxon>
        <taxon>Neopterygii</taxon>
        <taxon>Teleostei</taxon>
        <taxon>Neoteleostei</taxon>
        <taxon>Acanthomorphata</taxon>
        <taxon>Eupercaria</taxon>
        <taxon>Perciformes</taxon>
        <taxon>Cottioidei</taxon>
        <taxon>Cottales</taxon>
        <taxon>Liparidae</taxon>
        <taxon>Liparis</taxon>
    </lineage>
</organism>
<keyword evidence="2" id="KW-1185">Reference proteome</keyword>
<comment type="caution">
    <text evidence="1">The sequence shown here is derived from an EMBL/GenBank/DDBJ whole genome shotgun (WGS) entry which is preliminary data.</text>
</comment>
<reference evidence="1 2" key="1">
    <citation type="submission" date="2019-03" db="EMBL/GenBank/DDBJ databases">
        <title>First draft genome of Liparis tanakae, snailfish: a comprehensive survey of snailfish specific genes.</title>
        <authorList>
            <person name="Kim W."/>
            <person name="Song I."/>
            <person name="Jeong J.-H."/>
            <person name="Kim D."/>
            <person name="Kim S."/>
            <person name="Ryu S."/>
            <person name="Song J.Y."/>
            <person name="Lee S.K."/>
        </authorList>
    </citation>
    <scope>NUCLEOTIDE SEQUENCE [LARGE SCALE GENOMIC DNA]</scope>
    <source>
        <tissue evidence="1">Muscle</tissue>
    </source>
</reference>
<sequence length="85" mass="9172">MNGTSQSGRVWSHGMNTAPLCQTAALRPCGCLECLQLGPSQEHKAETHKPDTATLSLQLVQRSTFTEAWLETNSTTICTLLIQGA</sequence>
<protein>
    <submittedName>
        <fullName evidence="1">Uncharacterized protein</fullName>
    </submittedName>
</protein>
<accession>A0A4Z2EH46</accession>
<name>A0A4Z2EH46_9TELE</name>
<dbReference type="Proteomes" id="UP000314294">
    <property type="component" value="Unassembled WGS sequence"/>
</dbReference>
<dbReference type="EMBL" id="SRLO01007174">
    <property type="protein sequence ID" value="TNN28199.1"/>
    <property type="molecule type" value="Genomic_DNA"/>
</dbReference>